<organism evidence="2">
    <name type="scientific">Zeugodacus cucurbitae</name>
    <name type="common">Melon fruit fly</name>
    <name type="synonym">Bactrocera cucurbitae</name>
    <dbReference type="NCBI Taxonomy" id="28588"/>
    <lineage>
        <taxon>Eukaryota</taxon>
        <taxon>Metazoa</taxon>
        <taxon>Ecdysozoa</taxon>
        <taxon>Arthropoda</taxon>
        <taxon>Hexapoda</taxon>
        <taxon>Insecta</taxon>
        <taxon>Pterygota</taxon>
        <taxon>Neoptera</taxon>
        <taxon>Endopterygota</taxon>
        <taxon>Diptera</taxon>
        <taxon>Brachycera</taxon>
        <taxon>Muscomorpha</taxon>
        <taxon>Tephritoidea</taxon>
        <taxon>Tephritidae</taxon>
        <taxon>Zeugodacus</taxon>
        <taxon>Zeugodacus</taxon>
    </lineage>
</organism>
<evidence type="ECO:0000313" key="2">
    <source>
        <dbReference type="EMBL" id="JAC98546.1"/>
    </source>
</evidence>
<feature type="non-terminal residue" evidence="2">
    <location>
        <position position="196"/>
    </location>
</feature>
<dbReference type="AlphaFoldDB" id="A0A0A1WI41"/>
<accession>A0A0A1WI41</accession>
<reference evidence="2" key="2">
    <citation type="journal article" date="2015" name="Gigascience">
        <title>Reconstructing a comprehensive transcriptome assembly of a white-pupal translocated strain of the pest fruit fly Bactrocera cucurbitae.</title>
        <authorList>
            <person name="Sim S.B."/>
            <person name="Calla B."/>
            <person name="Hall B."/>
            <person name="DeRego T."/>
            <person name="Geib S.M."/>
        </authorList>
    </citation>
    <scope>NUCLEOTIDE SEQUENCE</scope>
</reference>
<protein>
    <submittedName>
        <fullName evidence="2">Zinc finger MYM-type protein 5</fullName>
    </submittedName>
</protein>
<name>A0A0A1WI41_ZEUCU</name>
<evidence type="ECO:0000256" key="1">
    <source>
        <dbReference type="SAM" id="MobiDB-lite"/>
    </source>
</evidence>
<gene>
    <name evidence="2" type="primary">ZMYM5</name>
    <name evidence="2" type="ORF">g.49837</name>
</gene>
<reference evidence="2" key="1">
    <citation type="submission" date="2014-11" db="EMBL/GenBank/DDBJ databases">
        <authorList>
            <person name="Geib S."/>
        </authorList>
    </citation>
    <scope>NUCLEOTIDE SEQUENCE</scope>
</reference>
<dbReference type="EMBL" id="GBXI01015745">
    <property type="protein sequence ID" value="JAC98546.1"/>
    <property type="molecule type" value="Transcribed_RNA"/>
</dbReference>
<sequence>MSKRTYLSGSQKRKKVTAQKETTEKLPKLTSFFTVEETNKARDYSFSSPQDKSTSECLQEKEVTCDENDKHTLDAEPSTSSHCELITTSLENVTASPDPGTYCEDILPEEVRDIWIRKGPEFFQNINSDFSETSTSFPDSKGKTKTRYLTKNIFTRKLTNGESLQRKWLLYSPAKKSVYCYCCRLFNTTTGAGHNL</sequence>
<feature type="compositionally biased region" description="Polar residues" evidence="1">
    <location>
        <begin position="1"/>
        <end position="10"/>
    </location>
</feature>
<proteinExistence type="predicted"/>
<feature type="region of interest" description="Disordered" evidence="1">
    <location>
        <begin position="1"/>
        <end position="22"/>
    </location>
</feature>